<sequence length="455" mass="46947">MSSADGRPRRRGPIALVLAWLAVLAAGAAIATYAVVTGPTGRPVDDRPRLSMSLPQPIAPEPPSQEAEAGDTVPSDDAETAEPEGAATQGAQGETAAAEAEPPDQTPAAGTSGAADAAAAAGPDEQAGQAGGVAANIPQPPTQLDGGPTDLLADEGANGSPEGAAARTAETGQQTANRTAPSDTAPATSGDSASRVPQLPVRDSNAPAWKRYAQRMTPPQGVPKIAIIVRGLGLSSAAAETAVNRLPANVSLSFTPYARDRAKAWAAEARRNGHEVLVDLPMEPANYPATDPGPQAIMTEISARENLQRLAWLLGQVDREVGVVAQMGAAVLANRQVVEPVLQALKARGLMFVDNGVVADSAAREIAQRLGLPFAVNDRTLDGGQVSRRAIEARLVEAERLAREQGLAVVMAHPYPVSLELLASWTDRLGARGFVLVPASYAAIERAGQNAAQLR</sequence>
<evidence type="ECO:0008006" key="4">
    <source>
        <dbReference type="Google" id="ProtNLM"/>
    </source>
</evidence>
<comment type="caution">
    <text evidence="2">The sequence shown here is derived from an EMBL/GenBank/DDBJ whole genome shotgun (WGS) entry which is preliminary data.</text>
</comment>
<dbReference type="PANTHER" id="PTHR30105:SF2">
    <property type="entry name" value="DIVERGENT POLYSACCHARIDE DEACETYLASE SUPERFAMILY"/>
    <property type="match status" value="1"/>
</dbReference>
<feature type="compositionally biased region" description="Polar residues" evidence="1">
    <location>
        <begin position="170"/>
        <end position="192"/>
    </location>
</feature>
<accession>A0ABS1DG76</accession>
<organism evidence="2 3">
    <name type="scientific">Rhodovibrio sodomensis</name>
    <dbReference type="NCBI Taxonomy" id="1088"/>
    <lineage>
        <taxon>Bacteria</taxon>
        <taxon>Pseudomonadati</taxon>
        <taxon>Pseudomonadota</taxon>
        <taxon>Alphaproteobacteria</taxon>
        <taxon>Rhodospirillales</taxon>
        <taxon>Rhodovibrionaceae</taxon>
        <taxon>Rhodovibrio</taxon>
    </lineage>
</organism>
<dbReference type="EMBL" id="NRRL01000042">
    <property type="protein sequence ID" value="MBK1669239.1"/>
    <property type="molecule type" value="Genomic_DNA"/>
</dbReference>
<reference evidence="2 3" key="1">
    <citation type="journal article" date="2020" name="Microorganisms">
        <title>Osmotic Adaptation and Compatible Solute Biosynthesis of Phototrophic Bacteria as Revealed from Genome Analyses.</title>
        <authorList>
            <person name="Imhoff J.F."/>
            <person name="Rahn T."/>
            <person name="Kunzel S."/>
            <person name="Keller A."/>
            <person name="Neulinger S.C."/>
        </authorList>
    </citation>
    <scope>NUCLEOTIDE SEQUENCE [LARGE SCALE GENOMIC DNA]</scope>
    <source>
        <strain evidence="2 3">DSM 9895</strain>
    </source>
</reference>
<feature type="compositionally biased region" description="Low complexity" evidence="1">
    <location>
        <begin position="83"/>
        <end position="100"/>
    </location>
</feature>
<dbReference type="InterPro" id="IPR011330">
    <property type="entry name" value="Glyco_hydro/deAcase_b/a-brl"/>
</dbReference>
<dbReference type="PANTHER" id="PTHR30105">
    <property type="entry name" value="UNCHARACTERIZED YIBQ-RELATED"/>
    <property type="match status" value="1"/>
</dbReference>
<name>A0ABS1DG76_9PROT</name>
<dbReference type="SUPFAM" id="SSF88713">
    <property type="entry name" value="Glycoside hydrolase/deacetylase"/>
    <property type="match status" value="1"/>
</dbReference>
<dbReference type="RefSeq" id="WP_200341565.1">
    <property type="nucleotide sequence ID" value="NZ_NRRL01000042.1"/>
</dbReference>
<feature type="compositionally biased region" description="Low complexity" evidence="1">
    <location>
        <begin position="106"/>
        <end position="128"/>
    </location>
</feature>
<dbReference type="Proteomes" id="UP001296873">
    <property type="component" value="Unassembled WGS sequence"/>
</dbReference>
<dbReference type="Pfam" id="PF04748">
    <property type="entry name" value="Polysacc_deac_2"/>
    <property type="match status" value="1"/>
</dbReference>
<evidence type="ECO:0000256" key="1">
    <source>
        <dbReference type="SAM" id="MobiDB-lite"/>
    </source>
</evidence>
<dbReference type="Gene3D" id="3.20.20.370">
    <property type="entry name" value="Glycoside hydrolase/deacetylase"/>
    <property type="match status" value="1"/>
</dbReference>
<feature type="region of interest" description="Disordered" evidence="1">
    <location>
        <begin position="35"/>
        <end position="202"/>
    </location>
</feature>
<dbReference type="InterPro" id="IPR006837">
    <property type="entry name" value="Divergent_DAC"/>
</dbReference>
<protein>
    <recommendedName>
        <fullName evidence="4">Divergent polysaccharide deacetylase family protein</fullName>
    </recommendedName>
</protein>
<dbReference type="CDD" id="cd10936">
    <property type="entry name" value="CE4_DAC2"/>
    <property type="match status" value="1"/>
</dbReference>
<proteinExistence type="predicted"/>
<gene>
    <name evidence="2" type="ORF">CKO28_14470</name>
</gene>
<evidence type="ECO:0000313" key="2">
    <source>
        <dbReference type="EMBL" id="MBK1669239.1"/>
    </source>
</evidence>
<evidence type="ECO:0000313" key="3">
    <source>
        <dbReference type="Proteomes" id="UP001296873"/>
    </source>
</evidence>
<keyword evidence="3" id="KW-1185">Reference proteome</keyword>